<dbReference type="Proteomes" id="UP000289738">
    <property type="component" value="Chromosome A05"/>
</dbReference>
<dbReference type="InterPro" id="IPR008507">
    <property type="entry name" value="DUF789"/>
</dbReference>
<feature type="compositionally biased region" description="Basic residues" evidence="1">
    <location>
        <begin position="284"/>
        <end position="300"/>
    </location>
</feature>
<keyword evidence="3" id="KW-1185">Reference proteome</keyword>
<dbReference type="EMBL" id="SDMP01000005">
    <property type="protein sequence ID" value="RYR57947.1"/>
    <property type="molecule type" value="Genomic_DNA"/>
</dbReference>
<dbReference type="AlphaFoldDB" id="A0A445D3Z8"/>
<feature type="compositionally biased region" description="Polar residues" evidence="1">
    <location>
        <begin position="503"/>
        <end position="512"/>
    </location>
</feature>
<feature type="compositionally biased region" description="Basic and acidic residues" evidence="1">
    <location>
        <begin position="690"/>
        <end position="699"/>
    </location>
</feature>
<feature type="compositionally biased region" description="Basic and acidic residues" evidence="1">
    <location>
        <begin position="491"/>
        <end position="502"/>
    </location>
</feature>
<feature type="region of interest" description="Disordered" evidence="1">
    <location>
        <begin position="97"/>
        <end position="125"/>
    </location>
</feature>
<feature type="region of interest" description="Disordered" evidence="1">
    <location>
        <begin position="386"/>
        <end position="406"/>
    </location>
</feature>
<dbReference type="OrthoDB" id="1920576at2759"/>
<accession>A0A445D3Z8</accession>
<dbReference type="PANTHER" id="PTHR32010">
    <property type="entry name" value="PHOTOSYSTEM II STABILITY/ASSEMBLY FACTOR HCF136, CHLOROPLASTIC"/>
    <property type="match status" value="1"/>
</dbReference>
<organism evidence="2 3">
    <name type="scientific">Arachis hypogaea</name>
    <name type="common">Peanut</name>
    <dbReference type="NCBI Taxonomy" id="3818"/>
    <lineage>
        <taxon>Eukaryota</taxon>
        <taxon>Viridiplantae</taxon>
        <taxon>Streptophyta</taxon>
        <taxon>Embryophyta</taxon>
        <taxon>Tracheophyta</taxon>
        <taxon>Spermatophyta</taxon>
        <taxon>Magnoliopsida</taxon>
        <taxon>eudicotyledons</taxon>
        <taxon>Gunneridae</taxon>
        <taxon>Pentapetalae</taxon>
        <taxon>rosids</taxon>
        <taxon>fabids</taxon>
        <taxon>Fabales</taxon>
        <taxon>Fabaceae</taxon>
        <taxon>Papilionoideae</taxon>
        <taxon>50 kb inversion clade</taxon>
        <taxon>dalbergioids sensu lato</taxon>
        <taxon>Dalbergieae</taxon>
        <taxon>Pterocarpus clade</taxon>
        <taxon>Arachis</taxon>
    </lineage>
</organism>
<proteinExistence type="predicted"/>
<comment type="caution">
    <text evidence="2">The sequence shown here is derived from an EMBL/GenBank/DDBJ whole genome shotgun (WGS) entry which is preliminary data.</text>
</comment>
<feature type="compositionally biased region" description="Polar residues" evidence="1">
    <location>
        <begin position="266"/>
        <end position="276"/>
    </location>
</feature>
<evidence type="ECO:0000313" key="3">
    <source>
        <dbReference type="Proteomes" id="UP000289738"/>
    </source>
</evidence>
<dbReference type="Pfam" id="PF05623">
    <property type="entry name" value="DUF789"/>
    <property type="match status" value="2"/>
</dbReference>
<feature type="compositionally biased region" description="Polar residues" evidence="1">
    <location>
        <begin position="703"/>
        <end position="712"/>
    </location>
</feature>
<evidence type="ECO:0000256" key="1">
    <source>
        <dbReference type="SAM" id="MobiDB-lite"/>
    </source>
</evidence>
<dbReference type="PANTHER" id="PTHR32010:SF18">
    <property type="entry name" value="DUF789 FAMILY PROTEIN"/>
    <property type="match status" value="1"/>
</dbReference>
<feature type="region of interest" description="Disordered" evidence="1">
    <location>
        <begin position="655"/>
        <end position="746"/>
    </location>
</feature>
<feature type="compositionally biased region" description="Polar residues" evidence="1">
    <location>
        <begin position="523"/>
        <end position="533"/>
    </location>
</feature>
<feature type="region of interest" description="Disordered" evidence="1">
    <location>
        <begin position="266"/>
        <end position="323"/>
    </location>
</feature>
<feature type="compositionally biased region" description="Polar residues" evidence="1">
    <location>
        <begin position="671"/>
        <end position="683"/>
    </location>
</feature>
<dbReference type="STRING" id="3818.A0A445D3Z8"/>
<gene>
    <name evidence="2" type="ORF">Ahy_A05g023616</name>
</gene>
<feature type="compositionally biased region" description="Basic and acidic residues" evidence="1">
    <location>
        <begin position="534"/>
        <end position="557"/>
    </location>
</feature>
<name>A0A445D3Z8_ARAHY</name>
<sequence>MKNVNCSQNQFFFGFFNFSCGASLHFIGEYTLLATELRDCVGVSALKAEDTTGDWLIKKRVVEAWKNKNNKATKLFIPFAKSLMARKMHCNLQEIEKDSPKVSEVRKDSTSTLPQQQNKTSSFEDCGDSSVSSISTDSGCAVLTFLNFEPDGNWRIVAIPVRCLSHINLASGLHMDGLQLLLPPPPIDRLKIDQCKGPRSPLPHYAYSVKSFTRRNDNGSNVRRRCQNKIAKKAAQLNELNDVLGNSHSQSSLVCSSGLFPDSSAAVNSSDKLMSTTKEDKSLKKNSRKRLRKKIRQSKKKSSDSGSAEQEVPSLASETCSSNDMDKEAALMTYTAELEISSSDDRLVKDDCERSEMNGSTGVPESYKTFIDDIVDSLVLDSVSVGSHSDASTKDGETGIQSSKGGCGIASNSGDGYFPGQNVTNGVRDNCERNEGIRNGGQNFAPNDKRAKQKRTVSKSSGFNKFGNLGVSHGRPGKENSHSIWQKVQKKGSEECSGDSKKVNTSLSQSDSTVKEDPPIVQKPSSSSVNVTLKTDDKNPVKNKVDRKTKVKMDSTSRKGLGSYSRKGSHFDRSTLNDDATVCSQQNDMSHVSYQENNQQRLTSVSGLSSDTNCVTDGFQTNRVEQITSELVHSSESESPKKACNDIASMNTENIDIQDSSLATPCEDSDQLNMSNEQSSISCNPLGDEADQREKEVSHADYNAQSHSSGTSGLWKWIPIGKKDTGLTKPESSSSSPEHSDAPHSKNINLVSNVEPQVASTSQNQDSSLNASRTGTGQVYSNFGGLVEGENQALGNQVACTVIENSVNHDAANQMVYECENQEILDNDSYRIAQAVNDACGAQLACEALHMATGDPIAEIERLLHFCSPVICQSSNSPGCFTCAQNSVGCVSLCRHDIPDVSLGCLWQWYEKHGSYGLEIRAQDYENSKKLGGIGNSMFRAYFVPSLSAVQLFKNHENQLANGDDEFPFITSTCYSDLELLYEYFELEQPQQRRPLYDKIQELVGGDTPMLAQTYGDPSKLESINLRDLHPRSWYSVAWYPIYRIPDGNFRAAFLTYHSLGHLVRRSRNPDSPTVGSCVVSPAVGLQSYNAQGECWFQLRQSALAAEMLGLNPSILLKERLRTLEETASLMAKAVVNKGNKICANRHPDYEFFLSRRRY</sequence>
<evidence type="ECO:0000313" key="2">
    <source>
        <dbReference type="EMBL" id="RYR57947.1"/>
    </source>
</evidence>
<feature type="compositionally biased region" description="Basic and acidic residues" evidence="1">
    <location>
        <begin position="97"/>
        <end position="109"/>
    </location>
</feature>
<protein>
    <submittedName>
        <fullName evidence="2">Uncharacterized protein</fullName>
    </submittedName>
</protein>
<feature type="region of interest" description="Disordered" evidence="1">
    <location>
        <begin position="430"/>
        <end position="573"/>
    </location>
</feature>
<feature type="region of interest" description="Disordered" evidence="1">
    <location>
        <begin position="345"/>
        <end position="364"/>
    </location>
</feature>
<feature type="compositionally biased region" description="Polar residues" evidence="1">
    <location>
        <begin position="110"/>
        <end position="123"/>
    </location>
</feature>
<feature type="compositionally biased region" description="Basic and acidic residues" evidence="1">
    <location>
        <begin position="345"/>
        <end position="356"/>
    </location>
</feature>
<reference evidence="2 3" key="1">
    <citation type="submission" date="2019-01" db="EMBL/GenBank/DDBJ databases">
        <title>Sequencing of cultivated peanut Arachis hypogaea provides insights into genome evolution and oil improvement.</title>
        <authorList>
            <person name="Chen X."/>
        </authorList>
    </citation>
    <scope>NUCLEOTIDE SEQUENCE [LARGE SCALE GENOMIC DNA]</scope>
    <source>
        <strain evidence="3">cv. Fuhuasheng</strain>
        <tissue evidence="2">Leaves</tissue>
    </source>
</reference>